<dbReference type="KEGG" id="ovi:T265_07491"/>
<dbReference type="GeneID" id="20321670"/>
<gene>
    <name evidence="2" type="ORF">T265_07491</name>
</gene>
<dbReference type="RefSeq" id="XP_009171288.1">
    <property type="nucleotide sequence ID" value="XM_009173024.1"/>
</dbReference>
<dbReference type="AlphaFoldDB" id="A0A074ZNS7"/>
<dbReference type="Gene3D" id="3.10.450.10">
    <property type="match status" value="1"/>
</dbReference>
<dbReference type="CDD" id="cd00042">
    <property type="entry name" value="CY"/>
    <property type="match status" value="1"/>
</dbReference>
<evidence type="ECO:0000259" key="1">
    <source>
        <dbReference type="Pfam" id="PF00031"/>
    </source>
</evidence>
<proteinExistence type="predicted"/>
<dbReference type="CTD" id="20321670"/>
<dbReference type="EMBL" id="KL596791">
    <property type="protein sequence ID" value="KER24985.1"/>
    <property type="molecule type" value="Genomic_DNA"/>
</dbReference>
<reference evidence="2 3" key="1">
    <citation type="submission" date="2013-11" db="EMBL/GenBank/DDBJ databases">
        <title>Opisthorchis viverrini - life in the bile duct.</title>
        <authorList>
            <person name="Young N.D."/>
            <person name="Nagarajan N."/>
            <person name="Lin S.J."/>
            <person name="Korhonen P.K."/>
            <person name="Jex A.R."/>
            <person name="Hall R.S."/>
            <person name="Safavi-Hemami H."/>
            <person name="Kaewkong W."/>
            <person name="Bertrand D."/>
            <person name="Gao S."/>
            <person name="Seet Q."/>
            <person name="Wongkham S."/>
            <person name="Teh B.T."/>
            <person name="Wongkham C."/>
            <person name="Intapan P.M."/>
            <person name="Maleewong W."/>
            <person name="Yang X."/>
            <person name="Hu M."/>
            <person name="Wang Z."/>
            <person name="Hofmann A."/>
            <person name="Sternberg P.W."/>
            <person name="Tan P."/>
            <person name="Wang J."/>
            <person name="Gasser R.B."/>
        </authorList>
    </citation>
    <scope>NUCLEOTIDE SEQUENCE [LARGE SCALE GENOMIC DNA]</scope>
</reference>
<name>A0A074ZNS7_OPIVI</name>
<evidence type="ECO:0000313" key="3">
    <source>
        <dbReference type="Proteomes" id="UP000054324"/>
    </source>
</evidence>
<organism evidence="2 3">
    <name type="scientific">Opisthorchis viverrini</name>
    <name type="common">Southeast Asian liver fluke</name>
    <dbReference type="NCBI Taxonomy" id="6198"/>
    <lineage>
        <taxon>Eukaryota</taxon>
        <taxon>Metazoa</taxon>
        <taxon>Spiralia</taxon>
        <taxon>Lophotrochozoa</taxon>
        <taxon>Platyhelminthes</taxon>
        <taxon>Trematoda</taxon>
        <taxon>Digenea</taxon>
        <taxon>Opisthorchiida</taxon>
        <taxon>Opisthorchiata</taxon>
        <taxon>Opisthorchiidae</taxon>
        <taxon>Opisthorchis</taxon>
    </lineage>
</organism>
<dbReference type="InterPro" id="IPR000010">
    <property type="entry name" value="Cystatin_dom"/>
</dbReference>
<protein>
    <recommendedName>
        <fullName evidence="1">Cystatin domain-containing protein</fullName>
    </recommendedName>
</protein>
<sequence length="175" mass="19326">MMPGGKQPLTEVDLESELFQGFVGQAEIKCNQAVNSVSWFVREGPINGTKQVVSGIKYEFNFLQQESDCKKEAKLAGDNETSCEIKENGLEHLCSAHVLYAPHAGPTVVEVEVADVSEGDANQEGEKKVLESVEAVLAMLDAFFESSTVYFTRDPFPDRLIENSLTPADSRCFYH</sequence>
<dbReference type="Pfam" id="PF00031">
    <property type="entry name" value="Cystatin"/>
    <property type="match status" value="1"/>
</dbReference>
<dbReference type="InterPro" id="IPR046350">
    <property type="entry name" value="Cystatin_sf"/>
</dbReference>
<feature type="domain" description="Cystatin" evidence="1">
    <location>
        <begin position="47"/>
        <end position="98"/>
    </location>
</feature>
<dbReference type="Proteomes" id="UP000054324">
    <property type="component" value="Unassembled WGS sequence"/>
</dbReference>
<dbReference type="OrthoDB" id="6235294at2759"/>
<accession>A0A074ZNS7</accession>
<keyword evidence="3" id="KW-1185">Reference proteome</keyword>
<dbReference type="GO" id="GO:0004869">
    <property type="term" value="F:cysteine-type endopeptidase inhibitor activity"/>
    <property type="evidence" value="ECO:0007669"/>
    <property type="project" value="InterPro"/>
</dbReference>
<dbReference type="SUPFAM" id="SSF54403">
    <property type="entry name" value="Cystatin/monellin"/>
    <property type="match status" value="1"/>
</dbReference>
<evidence type="ECO:0000313" key="2">
    <source>
        <dbReference type="EMBL" id="KER24985.1"/>
    </source>
</evidence>